<feature type="transmembrane region" description="Helical" evidence="2">
    <location>
        <begin position="22"/>
        <end position="42"/>
    </location>
</feature>
<accession>A0A2P6NGY7</accession>
<keyword evidence="2" id="KW-1133">Transmembrane helix</keyword>
<dbReference type="AlphaFoldDB" id="A0A2P6NGY7"/>
<keyword evidence="4" id="KW-1185">Reference proteome</keyword>
<name>A0A2P6NGY7_9EUKA</name>
<feature type="region of interest" description="Disordered" evidence="1">
    <location>
        <begin position="68"/>
        <end position="90"/>
    </location>
</feature>
<evidence type="ECO:0000313" key="4">
    <source>
        <dbReference type="Proteomes" id="UP000241769"/>
    </source>
</evidence>
<sequence>MSAGPLRRLLREYQGFSIREPVASFSIILSVAATGVLLTSSYRKLKLDKGRTPEFRIWDADPREIVLHPPPVPAGIPRPDSIQSRSNQKQ</sequence>
<dbReference type="Proteomes" id="UP000241769">
    <property type="component" value="Unassembled WGS sequence"/>
</dbReference>
<gene>
    <name evidence="3" type="ORF">PROFUN_09381</name>
</gene>
<feature type="compositionally biased region" description="Polar residues" evidence="1">
    <location>
        <begin position="81"/>
        <end position="90"/>
    </location>
</feature>
<keyword evidence="2" id="KW-0812">Transmembrane</keyword>
<proteinExistence type="predicted"/>
<keyword evidence="2" id="KW-0472">Membrane</keyword>
<reference evidence="3 4" key="1">
    <citation type="journal article" date="2018" name="Genome Biol. Evol.">
        <title>Multiple Roots of Fruiting Body Formation in Amoebozoa.</title>
        <authorList>
            <person name="Hillmann F."/>
            <person name="Forbes G."/>
            <person name="Novohradska S."/>
            <person name="Ferling I."/>
            <person name="Riege K."/>
            <person name="Groth M."/>
            <person name="Westermann M."/>
            <person name="Marz M."/>
            <person name="Spaller T."/>
            <person name="Winckler T."/>
            <person name="Schaap P."/>
            <person name="Glockner G."/>
        </authorList>
    </citation>
    <scope>NUCLEOTIDE SEQUENCE [LARGE SCALE GENOMIC DNA]</scope>
    <source>
        <strain evidence="3 4">Jena</strain>
    </source>
</reference>
<protein>
    <submittedName>
        <fullName evidence="3">Uncharacterized protein</fullName>
    </submittedName>
</protein>
<evidence type="ECO:0000313" key="3">
    <source>
        <dbReference type="EMBL" id="PRP83217.1"/>
    </source>
</evidence>
<dbReference type="EMBL" id="MDYQ01000087">
    <property type="protein sequence ID" value="PRP83217.1"/>
    <property type="molecule type" value="Genomic_DNA"/>
</dbReference>
<evidence type="ECO:0000256" key="2">
    <source>
        <dbReference type="SAM" id="Phobius"/>
    </source>
</evidence>
<dbReference type="InParanoid" id="A0A2P6NGY7"/>
<organism evidence="3 4">
    <name type="scientific">Planoprotostelium fungivorum</name>
    <dbReference type="NCBI Taxonomy" id="1890364"/>
    <lineage>
        <taxon>Eukaryota</taxon>
        <taxon>Amoebozoa</taxon>
        <taxon>Evosea</taxon>
        <taxon>Variosea</taxon>
        <taxon>Cavosteliida</taxon>
        <taxon>Cavosteliaceae</taxon>
        <taxon>Planoprotostelium</taxon>
    </lineage>
</organism>
<evidence type="ECO:0000256" key="1">
    <source>
        <dbReference type="SAM" id="MobiDB-lite"/>
    </source>
</evidence>
<comment type="caution">
    <text evidence="3">The sequence shown here is derived from an EMBL/GenBank/DDBJ whole genome shotgun (WGS) entry which is preliminary data.</text>
</comment>